<comment type="caution">
    <text evidence="2">The sequence shown here is derived from an EMBL/GenBank/DDBJ whole genome shotgun (WGS) entry which is preliminary data.</text>
</comment>
<evidence type="ECO:0000313" key="2">
    <source>
        <dbReference type="EMBL" id="TLM94296.1"/>
    </source>
</evidence>
<evidence type="ECO:0000256" key="1">
    <source>
        <dbReference type="SAM" id="Phobius"/>
    </source>
</evidence>
<sequence>MLALNRILATDIVWQFSNRLGNWLGDFEEVGISPAASRDTYGADSAQLDRKVAIMCYLSVSGWLTAYRCPREQRGPLTAFHLRQMTLVTVISAVVVLMQLLMLPFLGWSSLVVAGVGLGLLLLLRMMGVMSAMSGLYEPLPLIGGLAQRLFADQ</sequence>
<feature type="transmembrane region" description="Helical" evidence="1">
    <location>
        <begin position="106"/>
        <end position="124"/>
    </location>
</feature>
<keyword evidence="1" id="KW-0812">Transmembrane</keyword>
<name>A0A5R8WTQ0_9BACT</name>
<accession>A0A5R8WTQ0</accession>
<dbReference type="AlphaFoldDB" id="A0A5R8WTQ0"/>
<dbReference type="OrthoDB" id="6400719at2"/>
<dbReference type="Proteomes" id="UP000305517">
    <property type="component" value="Unassembled WGS sequence"/>
</dbReference>
<keyword evidence="1" id="KW-1133">Transmembrane helix</keyword>
<organism evidence="2 3">
    <name type="scientific">Hymenobacter jeollabukensis</name>
    <dbReference type="NCBI Taxonomy" id="2025313"/>
    <lineage>
        <taxon>Bacteria</taxon>
        <taxon>Pseudomonadati</taxon>
        <taxon>Bacteroidota</taxon>
        <taxon>Cytophagia</taxon>
        <taxon>Cytophagales</taxon>
        <taxon>Hymenobacteraceae</taxon>
        <taxon>Hymenobacter</taxon>
    </lineage>
</organism>
<evidence type="ECO:0000313" key="3">
    <source>
        <dbReference type="Proteomes" id="UP000305517"/>
    </source>
</evidence>
<dbReference type="RefSeq" id="WP_138077219.1">
    <property type="nucleotide sequence ID" value="NZ_VAJM01000003.1"/>
</dbReference>
<feature type="transmembrane region" description="Helical" evidence="1">
    <location>
        <begin position="82"/>
        <end position="100"/>
    </location>
</feature>
<keyword evidence="3" id="KW-1185">Reference proteome</keyword>
<protein>
    <submittedName>
        <fullName evidence="2">Uncharacterized protein</fullName>
    </submittedName>
</protein>
<dbReference type="EMBL" id="VAJM01000003">
    <property type="protein sequence ID" value="TLM94296.1"/>
    <property type="molecule type" value="Genomic_DNA"/>
</dbReference>
<proteinExistence type="predicted"/>
<keyword evidence="1" id="KW-0472">Membrane</keyword>
<gene>
    <name evidence="2" type="ORF">FDY95_09840</name>
</gene>
<reference evidence="2 3" key="1">
    <citation type="submission" date="2019-05" db="EMBL/GenBank/DDBJ databases">
        <title>Hymenobacter edaphi sp. nov., isolated from abandoned arsenic-contaminated farmland soil.</title>
        <authorList>
            <person name="Nie L."/>
        </authorList>
    </citation>
    <scope>NUCLEOTIDE SEQUENCE [LARGE SCALE GENOMIC DNA]</scope>
    <source>
        <strain evidence="2 3">1-3-3-8</strain>
    </source>
</reference>